<dbReference type="SUPFAM" id="SSF47240">
    <property type="entry name" value="Ferritin-like"/>
    <property type="match status" value="1"/>
</dbReference>
<sequence>MEAAMLVEKNLSQAILDLHALACADADSHLCDFQEILRPRRAGRVMVYRTDPFWVIRMNKEPELRSSRRGPRAV</sequence>
<comment type="caution">
    <text evidence="1">The sequence shown here is derived from an EMBL/GenBank/DDBJ whole genome shotgun (WGS) entry which is preliminary data.</text>
</comment>
<dbReference type="Proteomes" id="UP000437017">
    <property type="component" value="Unassembled WGS sequence"/>
</dbReference>
<accession>A0A643CCM3</accession>
<organism evidence="1 2">
    <name type="scientific">Balaenoptera physalus</name>
    <name type="common">Fin whale</name>
    <name type="synonym">Balaena physalus</name>
    <dbReference type="NCBI Taxonomy" id="9770"/>
    <lineage>
        <taxon>Eukaryota</taxon>
        <taxon>Metazoa</taxon>
        <taxon>Chordata</taxon>
        <taxon>Craniata</taxon>
        <taxon>Vertebrata</taxon>
        <taxon>Euteleostomi</taxon>
        <taxon>Mammalia</taxon>
        <taxon>Eutheria</taxon>
        <taxon>Laurasiatheria</taxon>
        <taxon>Artiodactyla</taxon>
        <taxon>Whippomorpha</taxon>
        <taxon>Cetacea</taxon>
        <taxon>Mysticeti</taxon>
        <taxon>Balaenopteridae</taxon>
        <taxon>Balaenoptera</taxon>
    </lineage>
</organism>
<name>A0A643CCM3_BALPH</name>
<evidence type="ECO:0000313" key="2">
    <source>
        <dbReference type="Proteomes" id="UP000437017"/>
    </source>
</evidence>
<dbReference type="AlphaFoldDB" id="A0A643CCM3"/>
<dbReference type="Gene3D" id="1.20.1260.10">
    <property type="match status" value="1"/>
</dbReference>
<gene>
    <name evidence="1" type="ORF">E2I00_014683</name>
</gene>
<evidence type="ECO:0000313" key="1">
    <source>
        <dbReference type="EMBL" id="KAB0397969.1"/>
    </source>
</evidence>
<dbReference type="EMBL" id="SGJD01001861">
    <property type="protein sequence ID" value="KAB0397969.1"/>
    <property type="molecule type" value="Genomic_DNA"/>
</dbReference>
<proteinExistence type="predicted"/>
<keyword evidence="2" id="KW-1185">Reference proteome</keyword>
<dbReference type="InterPro" id="IPR009078">
    <property type="entry name" value="Ferritin-like_SF"/>
</dbReference>
<dbReference type="InterPro" id="IPR012347">
    <property type="entry name" value="Ferritin-like"/>
</dbReference>
<protein>
    <submittedName>
        <fullName evidence="1">Uncharacterized protein</fullName>
    </submittedName>
</protein>
<reference evidence="1 2" key="1">
    <citation type="journal article" date="2019" name="PLoS ONE">
        <title>Genomic analyses reveal an absence of contemporary introgressive admixture between fin whales and blue whales, despite known hybrids.</title>
        <authorList>
            <person name="Westbury M.V."/>
            <person name="Petersen B."/>
            <person name="Lorenzen E.D."/>
        </authorList>
    </citation>
    <scope>NUCLEOTIDE SEQUENCE [LARGE SCALE GENOMIC DNA]</scope>
    <source>
        <strain evidence="1">FinWhale-01</strain>
    </source>
</reference>